<keyword evidence="2 7" id="KW-1003">Cell membrane</keyword>
<reference evidence="8" key="1">
    <citation type="submission" date="2021-10" db="EMBL/GenBank/DDBJ databases">
        <title>Anaerobic single-cell dispensing facilitates the cultivation of human gut bacteria.</title>
        <authorList>
            <person name="Afrizal A."/>
        </authorList>
    </citation>
    <scope>NUCLEOTIDE SEQUENCE</scope>
    <source>
        <strain evidence="8">CLA-AA-H215</strain>
    </source>
</reference>
<dbReference type="HAMAP" id="MF_01147">
    <property type="entry name" value="Lgt"/>
    <property type="match status" value="1"/>
</dbReference>
<comment type="catalytic activity">
    <reaction evidence="7">
        <text>L-cysteinyl-[prolipoprotein] + a 1,2-diacyl-sn-glycero-3-phospho-(1'-sn-glycerol) = an S-1,2-diacyl-sn-glyceryl-L-cysteinyl-[prolipoprotein] + sn-glycerol 1-phosphate + H(+)</text>
        <dbReference type="Rhea" id="RHEA:56712"/>
        <dbReference type="Rhea" id="RHEA-COMP:14679"/>
        <dbReference type="Rhea" id="RHEA-COMP:14680"/>
        <dbReference type="ChEBI" id="CHEBI:15378"/>
        <dbReference type="ChEBI" id="CHEBI:29950"/>
        <dbReference type="ChEBI" id="CHEBI:57685"/>
        <dbReference type="ChEBI" id="CHEBI:64716"/>
        <dbReference type="ChEBI" id="CHEBI:140658"/>
        <dbReference type="EC" id="2.5.1.145"/>
    </reaction>
</comment>
<dbReference type="InterPro" id="IPR001640">
    <property type="entry name" value="Lgt"/>
</dbReference>
<comment type="function">
    <text evidence="7">Catalyzes the transfer of the diacylglyceryl group from phosphatidylglycerol to the sulfhydryl group of the N-terminal cysteine of a prolipoprotein, the first step in the formation of mature lipoproteins.</text>
</comment>
<feature type="transmembrane region" description="Helical" evidence="7">
    <location>
        <begin position="164"/>
        <end position="186"/>
    </location>
</feature>
<feature type="transmembrane region" description="Helical" evidence="7">
    <location>
        <begin position="45"/>
        <end position="67"/>
    </location>
</feature>
<evidence type="ECO:0000256" key="2">
    <source>
        <dbReference type="ARBA" id="ARBA00022475"/>
    </source>
</evidence>
<dbReference type="GO" id="GO:0042158">
    <property type="term" value="P:lipoprotein biosynthetic process"/>
    <property type="evidence" value="ECO:0007669"/>
    <property type="project" value="UniProtKB-UniRule"/>
</dbReference>
<sequence length="257" mass="28299">MRPILFSIGHLHFYGYGLMIALGIILAVCVAEKRAGRFGLDSSKIFGLGITAAVSGIIGAKILFVITEIPTIIQDPRAFFKTLTSEGFVVYGGIIFGILCCMFYCRRNKMDFIRYFDLTMPSVALAQGFGRLGCFLAGCCYGRATDAWYGMVFRASSYAPSDTAVIPTQLISSALNFINFLVLCLFARKAKKGQVASLYLLNYSVGRFLIEFLRDDPRGNVGTLSTSQFISLFIFAIGLVLMIISSHRKEETANSEQ</sequence>
<feature type="binding site" evidence="7">
    <location>
        <position position="131"/>
    </location>
    <ligand>
        <name>a 1,2-diacyl-sn-glycero-3-phospho-(1'-sn-glycerol)</name>
        <dbReference type="ChEBI" id="CHEBI:64716"/>
    </ligand>
</feature>
<evidence type="ECO:0000256" key="4">
    <source>
        <dbReference type="ARBA" id="ARBA00022692"/>
    </source>
</evidence>
<proteinExistence type="inferred from homology"/>
<dbReference type="Pfam" id="PF01790">
    <property type="entry name" value="LGT"/>
    <property type="match status" value="1"/>
</dbReference>
<dbReference type="Proteomes" id="UP001198182">
    <property type="component" value="Unassembled WGS sequence"/>
</dbReference>
<evidence type="ECO:0000313" key="9">
    <source>
        <dbReference type="Proteomes" id="UP001198182"/>
    </source>
</evidence>
<keyword evidence="6 7" id="KW-0472">Membrane</keyword>
<feature type="transmembrane region" description="Helical" evidence="7">
    <location>
        <begin position="87"/>
        <end position="105"/>
    </location>
</feature>
<comment type="pathway">
    <text evidence="7">Protein modification; lipoprotein biosynthesis (diacylglyceryl transfer).</text>
</comment>
<feature type="transmembrane region" description="Helical" evidence="7">
    <location>
        <begin position="13"/>
        <end position="33"/>
    </location>
</feature>
<dbReference type="PANTHER" id="PTHR30589:SF0">
    <property type="entry name" value="PHOSPHATIDYLGLYCEROL--PROLIPOPROTEIN DIACYLGLYCERYL TRANSFERASE"/>
    <property type="match status" value="1"/>
</dbReference>
<dbReference type="EMBL" id="JAJEQR010000007">
    <property type="protein sequence ID" value="MCC2230001.1"/>
    <property type="molecule type" value="Genomic_DNA"/>
</dbReference>
<keyword evidence="4 7" id="KW-0812">Transmembrane</keyword>
<evidence type="ECO:0000256" key="5">
    <source>
        <dbReference type="ARBA" id="ARBA00022989"/>
    </source>
</evidence>
<evidence type="ECO:0000256" key="6">
    <source>
        <dbReference type="ARBA" id="ARBA00023136"/>
    </source>
</evidence>
<dbReference type="GO" id="GO:0008961">
    <property type="term" value="F:phosphatidylglycerol-prolipoprotein diacylglyceryl transferase activity"/>
    <property type="evidence" value="ECO:0007669"/>
    <property type="project" value="UniProtKB-UniRule"/>
</dbReference>
<dbReference type="RefSeq" id="WP_308452736.1">
    <property type="nucleotide sequence ID" value="NZ_JAJEQR010000007.1"/>
</dbReference>
<comment type="caution">
    <text evidence="8">The sequence shown here is derived from an EMBL/GenBank/DDBJ whole genome shotgun (WGS) entry which is preliminary data.</text>
</comment>
<keyword evidence="5 7" id="KW-1133">Transmembrane helix</keyword>
<comment type="subcellular location">
    <subcellularLocation>
        <location evidence="7">Cell membrane</location>
        <topology evidence="7">Multi-pass membrane protein</topology>
    </subcellularLocation>
</comment>
<dbReference type="GO" id="GO:0005886">
    <property type="term" value="C:plasma membrane"/>
    <property type="evidence" value="ECO:0007669"/>
    <property type="project" value="UniProtKB-SubCell"/>
</dbReference>
<keyword evidence="8" id="KW-0328">Glycosyltransferase</keyword>
<gene>
    <name evidence="7" type="primary">lgt</name>
    <name evidence="8" type="ORF">LKD81_03150</name>
</gene>
<evidence type="ECO:0000313" key="8">
    <source>
        <dbReference type="EMBL" id="MCC2230001.1"/>
    </source>
</evidence>
<evidence type="ECO:0000256" key="3">
    <source>
        <dbReference type="ARBA" id="ARBA00022679"/>
    </source>
</evidence>
<dbReference type="PANTHER" id="PTHR30589">
    <property type="entry name" value="PROLIPOPROTEIN DIACYLGLYCERYL TRANSFERASE"/>
    <property type="match status" value="1"/>
</dbReference>
<name>A0AAE3E7L2_9FIRM</name>
<dbReference type="NCBIfam" id="TIGR00544">
    <property type="entry name" value="lgt"/>
    <property type="match status" value="1"/>
</dbReference>
<evidence type="ECO:0000256" key="7">
    <source>
        <dbReference type="HAMAP-Rule" id="MF_01147"/>
    </source>
</evidence>
<accession>A0AAE3E7L2</accession>
<feature type="transmembrane region" description="Helical" evidence="7">
    <location>
        <begin position="125"/>
        <end position="144"/>
    </location>
</feature>
<feature type="transmembrane region" description="Helical" evidence="7">
    <location>
        <begin position="226"/>
        <end position="244"/>
    </location>
</feature>
<evidence type="ECO:0000256" key="1">
    <source>
        <dbReference type="ARBA" id="ARBA00007150"/>
    </source>
</evidence>
<dbReference type="EC" id="2.5.1.145" evidence="7"/>
<dbReference type="NCBIfam" id="NF000778">
    <property type="entry name" value="PRK00052.3-4"/>
    <property type="match status" value="1"/>
</dbReference>
<protein>
    <recommendedName>
        <fullName evidence="7">Phosphatidylglycerol--prolipoprotein diacylglyceryl transferase</fullName>
        <ecNumber evidence="7">2.5.1.145</ecNumber>
    </recommendedName>
</protein>
<keyword evidence="9" id="KW-1185">Reference proteome</keyword>
<dbReference type="AlphaFoldDB" id="A0AAE3E7L2"/>
<organism evidence="8 9">
    <name type="scientific">Hominifimenecus microfluidus</name>
    <dbReference type="NCBI Taxonomy" id="2885348"/>
    <lineage>
        <taxon>Bacteria</taxon>
        <taxon>Bacillati</taxon>
        <taxon>Bacillota</taxon>
        <taxon>Clostridia</taxon>
        <taxon>Lachnospirales</taxon>
        <taxon>Lachnospiraceae</taxon>
        <taxon>Hominifimenecus</taxon>
    </lineage>
</organism>
<comment type="similarity">
    <text evidence="1 7">Belongs to the Lgt family.</text>
</comment>
<keyword evidence="3 7" id="KW-0808">Transferase</keyword>